<dbReference type="OrthoDB" id="9905812at2"/>
<sequence length="97" mass="11324">MNVLHSASTTGRFVPREKHVFWEERICGLLDVIASHHGFNLLSLCAREAYRLKGFLDTLEQSQYPELAEWDERIFSFTRLSCRLELEKYMLTGIAKC</sequence>
<organism evidence="1 2">
    <name type="scientific">Pseudomonas duriflava</name>
    <dbReference type="NCBI Taxonomy" id="459528"/>
    <lineage>
        <taxon>Bacteria</taxon>
        <taxon>Pseudomonadati</taxon>
        <taxon>Pseudomonadota</taxon>
        <taxon>Gammaproteobacteria</taxon>
        <taxon>Pseudomonadales</taxon>
        <taxon>Pseudomonadaceae</taxon>
        <taxon>Pseudomonas</taxon>
    </lineage>
</organism>
<dbReference type="Proteomes" id="UP000316905">
    <property type="component" value="Unassembled WGS sequence"/>
</dbReference>
<dbReference type="EMBL" id="VLKY01000002">
    <property type="protein sequence ID" value="TWI57642.1"/>
    <property type="molecule type" value="Genomic_DNA"/>
</dbReference>
<dbReference type="AlphaFoldDB" id="A0A562QLK8"/>
<evidence type="ECO:0000313" key="1">
    <source>
        <dbReference type="EMBL" id="TWI57642.1"/>
    </source>
</evidence>
<reference evidence="1 2" key="1">
    <citation type="journal article" date="2015" name="Stand. Genomic Sci.">
        <title>Genomic Encyclopedia of Bacterial and Archaeal Type Strains, Phase III: the genomes of soil and plant-associated and newly described type strains.</title>
        <authorList>
            <person name="Whitman W.B."/>
            <person name="Woyke T."/>
            <person name="Klenk H.P."/>
            <person name="Zhou Y."/>
            <person name="Lilburn T.G."/>
            <person name="Beck B.J."/>
            <person name="De Vos P."/>
            <person name="Vandamme P."/>
            <person name="Eisen J.A."/>
            <person name="Garrity G."/>
            <person name="Hugenholtz P."/>
            <person name="Kyrpides N.C."/>
        </authorList>
    </citation>
    <scope>NUCLEOTIDE SEQUENCE [LARGE SCALE GENOMIC DNA]</scope>
    <source>
        <strain evidence="1 2">CGMCC 1.6858</strain>
    </source>
</reference>
<proteinExistence type="predicted"/>
<dbReference type="RefSeq" id="WP_145138501.1">
    <property type="nucleotide sequence ID" value="NZ_VLKY01000002.1"/>
</dbReference>
<protein>
    <submittedName>
        <fullName evidence="1">Uncharacterized protein</fullName>
    </submittedName>
</protein>
<gene>
    <name evidence="1" type="ORF">IQ22_00859</name>
</gene>
<keyword evidence="2" id="KW-1185">Reference proteome</keyword>
<evidence type="ECO:0000313" key="2">
    <source>
        <dbReference type="Proteomes" id="UP000316905"/>
    </source>
</evidence>
<name>A0A562QLK8_9PSED</name>
<comment type="caution">
    <text evidence="1">The sequence shown here is derived from an EMBL/GenBank/DDBJ whole genome shotgun (WGS) entry which is preliminary data.</text>
</comment>
<accession>A0A562QLK8</accession>